<dbReference type="AlphaFoldDB" id="Q3J4T7"/>
<dbReference type="GeneID" id="3719436"/>
<sequence length="403" mass="45988">MKLESQFRDFLREIRPTETQQEDWKAGAKTLRTRLAQDPDLKDILEETFLQGSIRRSTAIRPSGNKRPDVDIVVVTNIDYTQTTPQQAMDLFKPFLDKHYGGKWRPQGRSFGIELSYVDMDLVITALPRTVQLLDERQVARFADKDALTSIYKSDAATSLSTLEEDTSWRLNTRWQDSRSFSDLDGLNRELGSAVNESLKDEVTEEWKSEPLWLPDRDTKKWGRTHPLLQISWTAEKNRRTNKTYLHIVRAIKWWRLEIAEKLPKYPKGYPLEHMVGHLLEDGADLSTAQGIVQVFESFRDKWLLVARNHQVPVLCDHGVAEHNVLARLSAEDFVGFVEVVSKFAALARQAFNSTDPVESGKLWQQIFGSKFPLPGPNGGDRTGSHFVKPTVAAVPPTSDRFA</sequence>
<dbReference type="EMBL" id="CP000143">
    <property type="protein sequence ID" value="ABA78197.1"/>
    <property type="molecule type" value="Genomic_DNA"/>
</dbReference>
<gene>
    <name evidence="1" type="ORF">RSP_2046</name>
</gene>
<dbReference type="RefSeq" id="WP_011337187.1">
    <property type="nucleotide sequence ID" value="NC_007493.2"/>
</dbReference>
<dbReference type="eggNOG" id="COG1746">
    <property type="taxonomic scope" value="Bacteria"/>
</dbReference>
<reference evidence="2" key="1">
    <citation type="submission" date="2005-09" db="EMBL/GenBank/DDBJ databases">
        <title>Complete sequence of chromosome 1 of Rhodobacter sphaeroides 2.4.1.</title>
        <authorList>
            <person name="Copeland A."/>
            <person name="Lucas S."/>
            <person name="Lapidus A."/>
            <person name="Barry K."/>
            <person name="Detter J.C."/>
            <person name="Glavina T."/>
            <person name="Hammon N."/>
            <person name="Israni S."/>
            <person name="Pitluck S."/>
            <person name="Richardson P."/>
            <person name="Mackenzie C."/>
            <person name="Choudhary M."/>
            <person name="Larimer F."/>
            <person name="Hauser L.J."/>
            <person name="Land M."/>
            <person name="Donohue T.J."/>
            <person name="Kaplan S."/>
        </authorList>
    </citation>
    <scope>NUCLEOTIDE SEQUENCE [LARGE SCALE GENOMIC DNA]</scope>
    <source>
        <strain evidence="2">ATCC 17023 / DSM 158 / JCM 6121 / CCUG 31486 / LMG 2827 / NBRC 12203 / NCIMB 8253 / ATH 2.4.1.</strain>
    </source>
</reference>
<dbReference type="Proteomes" id="UP000002703">
    <property type="component" value="Chromosome 1"/>
</dbReference>
<evidence type="ECO:0000313" key="2">
    <source>
        <dbReference type="Proteomes" id="UP000002703"/>
    </source>
</evidence>
<protein>
    <recommendedName>
        <fullName evidence="3">Nucleotidyltransferase</fullName>
    </recommendedName>
</protein>
<dbReference type="STRING" id="272943.RSP_2046"/>
<dbReference type="EnsemblBacteria" id="ABA78197">
    <property type="protein sequence ID" value="ABA78197"/>
    <property type="gene ID" value="RSP_2046"/>
</dbReference>
<accession>Q3J4T7</accession>
<evidence type="ECO:0008006" key="3">
    <source>
        <dbReference type="Google" id="ProtNLM"/>
    </source>
</evidence>
<dbReference type="Pfam" id="PF18144">
    <property type="entry name" value="SMODS"/>
    <property type="match status" value="1"/>
</dbReference>
<dbReference type="SUPFAM" id="SSF81301">
    <property type="entry name" value="Nucleotidyltransferase"/>
    <property type="match status" value="1"/>
</dbReference>
<dbReference type="OrthoDB" id="2082416at2"/>
<dbReference type="InterPro" id="IPR043519">
    <property type="entry name" value="NT_sf"/>
</dbReference>
<dbReference type="KEGG" id="rsp:RSP_2046"/>
<proteinExistence type="predicted"/>
<name>Q3J4T7_CERS4</name>
<evidence type="ECO:0000313" key="1">
    <source>
        <dbReference type="EMBL" id="ABA78197.1"/>
    </source>
</evidence>
<organism evidence="1 2">
    <name type="scientific">Cereibacter sphaeroides (strain ATCC 17023 / DSM 158 / JCM 6121 / CCUG 31486 / LMG 2827 / NBRC 12203 / NCIMB 8253 / ATH 2.4.1.)</name>
    <name type="common">Rhodobacter sphaeroides</name>
    <dbReference type="NCBI Taxonomy" id="272943"/>
    <lineage>
        <taxon>Bacteria</taxon>
        <taxon>Pseudomonadati</taxon>
        <taxon>Pseudomonadota</taxon>
        <taxon>Alphaproteobacteria</taxon>
        <taxon>Rhodobacterales</taxon>
        <taxon>Paracoccaceae</taxon>
        <taxon>Cereibacter</taxon>
    </lineage>
</organism>
<keyword evidence="2" id="KW-1185">Reference proteome</keyword>